<organism evidence="1">
    <name type="scientific">Fervidicoccus fontis</name>
    <dbReference type="NCBI Taxonomy" id="683846"/>
    <lineage>
        <taxon>Archaea</taxon>
        <taxon>Thermoproteota</taxon>
        <taxon>Thermoprotei</taxon>
        <taxon>Fervidicoccales</taxon>
        <taxon>Fervidicoccaceae</taxon>
        <taxon>Fervidicoccus</taxon>
    </lineage>
</organism>
<comment type="caution">
    <text evidence="1">The sequence shown here is derived from an EMBL/GenBank/DDBJ whole genome shotgun (WGS) entry which is preliminary data.</text>
</comment>
<gene>
    <name evidence="1" type="ORF">ENM78_05060</name>
</gene>
<sequence length="75" mass="8692">MDKVSRTQEDAPIFRYGYRLTFVRDSEGQVIGVLVEGPRLPKPLYIPKNPAFSIRARLPETVKRFLRKNGFAIRD</sequence>
<reference evidence="1" key="1">
    <citation type="journal article" date="2020" name="mSystems">
        <title>Genome- and Community-Level Interaction Insights into Carbon Utilization and Element Cycling Functions of Hydrothermarchaeota in Hydrothermal Sediment.</title>
        <authorList>
            <person name="Zhou Z."/>
            <person name="Liu Y."/>
            <person name="Xu W."/>
            <person name="Pan J."/>
            <person name="Luo Z.H."/>
            <person name="Li M."/>
        </authorList>
    </citation>
    <scope>NUCLEOTIDE SEQUENCE [LARGE SCALE GENOMIC DNA]</scope>
    <source>
        <strain evidence="1">SpSt-1116</strain>
    </source>
</reference>
<proteinExistence type="predicted"/>
<dbReference type="AlphaFoldDB" id="A0A7J3ZL85"/>
<evidence type="ECO:0000313" key="1">
    <source>
        <dbReference type="EMBL" id="HHQ80798.1"/>
    </source>
</evidence>
<protein>
    <submittedName>
        <fullName evidence="1">Uncharacterized protein</fullName>
    </submittedName>
</protein>
<name>A0A7J3ZL85_9CREN</name>
<accession>A0A7J3ZL85</accession>
<dbReference type="EMBL" id="DRZC01000073">
    <property type="protein sequence ID" value="HHQ80798.1"/>
    <property type="molecule type" value="Genomic_DNA"/>
</dbReference>